<comment type="caution">
    <text evidence="10">The sequence shown here is derived from an EMBL/GenBank/DDBJ whole genome shotgun (WGS) entry which is preliminary data.</text>
</comment>
<evidence type="ECO:0000256" key="5">
    <source>
        <dbReference type="ARBA" id="ARBA00023136"/>
    </source>
</evidence>
<name>A0ABQ1EC25_9CLOT</name>
<dbReference type="EMBL" id="BMBA01000002">
    <property type="protein sequence ID" value="GFZ32190.1"/>
    <property type="molecule type" value="Genomic_DNA"/>
</dbReference>
<dbReference type="RefSeq" id="WP_206870450.1">
    <property type="nucleotide sequence ID" value="NZ_BMBA01000002.1"/>
</dbReference>
<evidence type="ECO:0000313" key="10">
    <source>
        <dbReference type="EMBL" id="GFZ32190.1"/>
    </source>
</evidence>
<protein>
    <submittedName>
        <fullName evidence="10">Germination protein</fullName>
    </submittedName>
</protein>
<organism evidence="10 11">
    <name type="scientific">Clostridium zeae</name>
    <dbReference type="NCBI Taxonomy" id="2759022"/>
    <lineage>
        <taxon>Bacteria</taxon>
        <taxon>Bacillati</taxon>
        <taxon>Bacillota</taxon>
        <taxon>Clostridia</taxon>
        <taxon>Eubacteriales</taxon>
        <taxon>Clostridiaceae</taxon>
        <taxon>Clostridium</taxon>
    </lineage>
</organism>
<dbReference type="Gene3D" id="6.20.190.10">
    <property type="entry name" value="Nutrient germinant receptor protein C, domain 1"/>
    <property type="match status" value="1"/>
</dbReference>
<dbReference type="InterPro" id="IPR057336">
    <property type="entry name" value="GerAC_N"/>
</dbReference>
<comment type="subcellular location">
    <subcellularLocation>
        <location evidence="1">Membrane</location>
        <topology evidence="1">Lipid-anchor</topology>
    </subcellularLocation>
</comment>
<keyword evidence="7" id="KW-0449">Lipoprotein</keyword>
<evidence type="ECO:0000256" key="3">
    <source>
        <dbReference type="ARBA" id="ARBA00022544"/>
    </source>
</evidence>
<accession>A0ABQ1EC25</accession>
<feature type="domain" description="Spore germination GerAC-like C-terminal" evidence="8">
    <location>
        <begin position="211"/>
        <end position="379"/>
    </location>
</feature>
<evidence type="ECO:0000259" key="8">
    <source>
        <dbReference type="Pfam" id="PF05504"/>
    </source>
</evidence>
<feature type="domain" description="Spore germination protein N-terminal" evidence="9">
    <location>
        <begin position="21"/>
        <end position="193"/>
    </location>
</feature>
<dbReference type="Pfam" id="PF25198">
    <property type="entry name" value="Spore_GerAC_N"/>
    <property type="match status" value="1"/>
</dbReference>
<dbReference type="InterPro" id="IPR038501">
    <property type="entry name" value="Spore_GerAC_C_sf"/>
</dbReference>
<dbReference type="Gene3D" id="3.30.300.210">
    <property type="entry name" value="Nutrient germinant receptor protein C, domain 3"/>
    <property type="match status" value="1"/>
</dbReference>
<dbReference type="InterPro" id="IPR046953">
    <property type="entry name" value="Spore_GerAC-like_C"/>
</dbReference>
<gene>
    <name evidence="10" type="primary">grkc_2</name>
    <name evidence="10" type="ORF">CSC2_27160</name>
</gene>
<evidence type="ECO:0000256" key="7">
    <source>
        <dbReference type="ARBA" id="ARBA00023288"/>
    </source>
</evidence>
<comment type="similarity">
    <text evidence="2">Belongs to the GerABKC lipoprotein family.</text>
</comment>
<evidence type="ECO:0000313" key="11">
    <source>
        <dbReference type="Proteomes" id="UP000663802"/>
    </source>
</evidence>
<dbReference type="InterPro" id="IPR008844">
    <property type="entry name" value="Spore_GerAC-like"/>
</dbReference>
<dbReference type="PANTHER" id="PTHR35789:SF1">
    <property type="entry name" value="SPORE GERMINATION PROTEIN B3"/>
    <property type="match status" value="1"/>
</dbReference>
<sequence>MKKNLLTIILILTILLTGCWDNKDINDLIIVSSMAIDKGENDNLDVTLLCIRPTSQKSSENEKISQNNDVIVFSSGGEDIMDACNKISKKISRNLFFSQMENVLIGEYLARENAAEYLDFFPRHPEPHLKTHIFLTKGNASKIFDNDSSLERNIAQEIDKLKSLNLKAEVQLKDFFISLTEEGIDPIIPLLEITRSGKENTSSTASVASITGAGIFNKSKLVDFIDYDAYRGVLYIQNKIKLGSGTVTFPKDSGGGKITAKVLNNMTKITPILDKDGLSVKIRIKTKAHISENTTKLDLTKSSVINEIDTLFENRIKNLAESAIDKAKNKNCSDVFGFGSIVRGKYPKQWEDQYKKDWKTLLPSLKVSVVCDVDITEIGFDANSLQLKEEDILKQFYK</sequence>
<evidence type="ECO:0000256" key="1">
    <source>
        <dbReference type="ARBA" id="ARBA00004635"/>
    </source>
</evidence>
<keyword evidence="6" id="KW-0564">Palmitate</keyword>
<keyword evidence="5" id="KW-0472">Membrane</keyword>
<evidence type="ECO:0000256" key="4">
    <source>
        <dbReference type="ARBA" id="ARBA00022729"/>
    </source>
</evidence>
<dbReference type="Pfam" id="PF05504">
    <property type="entry name" value="Spore_GerAC"/>
    <property type="match status" value="1"/>
</dbReference>
<evidence type="ECO:0000256" key="6">
    <source>
        <dbReference type="ARBA" id="ARBA00023139"/>
    </source>
</evidence>
<reference evidence="10 11" key="1">
    <citation type="journal article" date="2021" name="Int. J. Syst. Evol. Microbiol.">
        <title>Clostridium zeae sp. nov., isolated from corn silage.</title>
        <authorList>
            <person name="Kobayashi H."/>
            <person name="Tanizawa Y."/>
            <person name="Yagura M."/>
            <person name="Sakamoto M."/>
            <person name="Ohkuma M."/>
            <person name="Tohno M."/>
        </authorList>
    </citation>
    <scope>NUCLEOTIDE SEQUENCE [LARGE SCALE GENOMIC DNA]</scope>
    <source>
        <strain evidence="10 11">CSC2</strain>
    </source>
</reference>
<dbReference type="NCBIfam" id="TIGR02887">
    <property type="entry name" value="spore_ger_x_C"/>
    <property type="match status" value="1"/>
</dbReference>
<evidence type="ECO:0000256" key="2">
    <source>
        <dbReference type="ARBA" id="ARBA00007886"/>
    </source>
</evidence>
<dbReference type="Proteomes" id="UP000663802">
    <property type="component" value="Unassembled WGS sequence"/>
</dbReference>
<dbReference type="PROSITE" id="PS51257">
    <property type="entry name" value="PROKAR_LIPOPROTEIN"/>
    <property type="match status" value="1"/>
</dbReference>
<keyword evidence="3" id="KW-0309">Germination</keyword>
<keyword evidence="11" id="KW-1185">Reference proteome</keyword>
<evidence type="ECO:0000259" key="9">
    <source>
        <dbReference type="Pfam" id="PF25198"/>
    </source>
</evidence>
<dbReference type="PANTHER" id="PTHR35789">
    <property type="entry name" value="SPORE GERMINATION PROTEIN B3"/>
    <property type="match status" value="1"/>
</dbReference>
<proteinExistence type="inferred from homology"/>
<keyword evidence="4" id="KW-0732">Signal</keyword>